<name>A0A4R6MBS5_9GAMM</name>
<dbReference type="GO" id="GO:0008168">
    <property type="term" value="F:methyltransferase activity"/>
    <property type="evidence" value="ECO:0007669"/>
    <property type="project" value="UniProtKB-KW"/>
</dbReference>
<dbReference type="Pfam" id="PF13489">
    <property type="entry name" value="Methyltransf_23"/>
    <property type="match status" value="1"/>
</dbReference>
<dbReference type="PANTHER" id="PTHR43861">
    <property type="entry name" value="TRANS-ACONITATE 2-METHYLTRANSFERASE-RELATED"/>
    <property type="match status" value="1"/>
</dbReference>
<evidence type="ECO:0000313" key="1">
    <source>
        <dbReference type="EMBL" id="TDO98963.1"/>
    </source>
</evidence>
<dbReference type="InterPro" id="IPR029063">
    <property type="entry name" value="SAM-dependent_MTases_sf"/>
</dbReference>
<keyword evidence="1" id="KW-0489">Methyltransferase</keyword>
<dbReference type="GO" id="GO:0032259">
    <property type="term" value="P:methylation"/>
    <property type="evidence" value="ECO:0007669"/>
    <property type="project" value="UniProtKB-KW"/>
</dbReference>
<keyword evidence="2" id="KW-1185">Reference proteome</keyword>
<dbReference type="Proteomes" id="UP000294656">
    <property type="component" value="Unassembled WGS sequence"/>
</dbReference>
<dbReference type="SUPFAM" id="SSF53335">
    <property type="entry name" value="S-adenosyl-L-methionine-dependent methyltransferases"/>
    <property type="match status" value="1"/>
</dbReference>
<sequence length="203" mass="22580">MADELREMILNNEWDEYAENWDVDPVVEAYAKNAFSVLLENIDINGLTVLDFGCGTGALTRLMSPYVKSVVAIDPSSEMIKHLNNKALNNVLSISDYLSTELVQNSPELDCEFDLIVASSVCSFLPNYEETLSVLKSLLKRNGVFVQWDWLSNDESSGMGLSEERVKHALVENGFVDIELARPFTMSSSKGNMPVLMAMGKNV</sequence>
<reference evidence="1 2" key="1">
    <citation type="submission" date="2019-03" db="EMBL/GenBank/DDBJ databases">
        <title>Genomic Encyclopedia of Type Strains, Phase III (KMG-III): the genomes of soil and plant-associated and newly described type strains.</title>
        <authorList>
            <person name="Whitman W."/>
        </authorList>
    </citation>
    <scope>NUCLEOTIDE SEQUENCE [LARGE SCALE GENOMIC DNA]</scope>
    <source>
        <strain evidence="1 2">CECT 7378</strain>
    </source>
</reference>
<accession>A0A4R6MBS5</accession>
<organism evidence="1 2">
    <name type="scientific">Marinomonas balearica</name>
    <dbReference type="NCBI Taxonomy" id="491947"/>
    <lineage>
        <taxon>Bacteria</taxon>
        <taxon>Pseudomonadati</taxon>
        <taxon>Pseudomonadota</taxon>
        <taxon>Gammaproteobacteria</taxon>
        <taxon>Oceanospirillales</taxon>
        <taxon>Oceanospirillaceae</taxon>
        <taxon>Marinomonas</taxon>
    </lineage>
</organism>
<keyword evidence="1" id="KW-0808">Transferase</keyword>
<dbReference type="Gene3D" id="3.40.50.150">
    <property type="entry name" value="Vaccinia Virus protein VP39"/>
    <property type="match status" value="1"/>
</dbReference>
<dbReference type="CDD" id="cd02440">
    <property type="entry name" value="AdoMet_MTases"/>
    <property type="match status" value="1"/>
</dbReference>
<protein>
    <submittedName>
        <fullName evidence="1">Methyltransferase family protein</fullName>
    </submittedName>
</protein>
<proteinExistence type="predicted"/>
<dbReference type="AlphaFoldDB" id="A0A4R6MBS5"/>
<gene>
    <name evidence="1" type="ORF">DFP79_1387</name>
</gene>
<dbReference type="EMBL" id="SNXC01000010">
    <property type="protein sequence ID" value="TDO98963.1"/>
    <property type="molecule type" value="Genomic_DNA"/>
</dbReference>
<evidence type="ECO:0000313" key="2">
    <source>
        <dbReference type="Proteomes" id="UP000294656"/>
    </source>
</evidence>
<comment type="caution">
    <text evidence="1">The sequence shown here is derived from an EMBL/GenBank/DDBJ whole genome shotgun (WGS) entry which is preliminary data.</text>
</comment>